<comment type="caution">
    <text evidence="2">The sequence shown here is derived from an EMBL/GenBank/DDBJ whole genome shotgun (WGS) entry which is preliminary data.</text>
</comment>
<keyword evidence="3" id="KW-1185">Reference proteome</keyword>
<feature type="transmembrane region" description="Helical" evidence="1">
    <location>
        <begin position="23"/>
        <end position="45"/>
    </location>
</feature>
<proteinExistence type="predicted"/>
<dbReference type="RefSeq" id="WP_314202006.1">
    <property type="nucleotide sequence ID" value="NZ_JAVTLL010000011.1"/>
</dbReference>
<keyword evidence="1" id="KW-0812">Transmembrane</keyword>
<evidence type="ECO:0000313" key="2">
    <source>
        <dbReference type="EMBL" id="MDT7842510.1"/>
    </source>
</evidence>
<organism evidence="2 3">
    <name type="scientific">Streptomyces justiciae</name>
    <dbReference type="NCBI Taxonomy" id="2780140"/>
    <lineage>
        <taxon>Bacteria</taxon>
        <taxon>Bacillati</taxon>
        <taxon>Actinomycetota</taxon>
        <taxon>Actinomycetes</taxon>
        <taxon>Kitasatosporales</taxon>
        <taxon>Streptomycetaceae</taxon>
        <taxon>Streptomyces</taxon>
    </lineage>
</organism>
<keyword evidence="1" id="KW-0472">Membrane</keyword>
<reference evidence="3" key="1">
    <citation type="submission" date="2023-07" db="EMBL/GenBank/DDBJ databases">
        <title>Draft genome sequence of the endophytic actinobacterium Streptomyces justiciae WPN32, a potential antibiotic producer.</title>
        <authorList>
            <person name="Yasawong M."/>
            <person name="Pana W."/>
            <person name="Ganta P."/>
            <person name="Santapan N."/>
            <person name="Songngamsuk T."/>
            <person name="Phatcharaharikarn M."/>
            <person name="Kerdtoob S."/>
            <person name="Nantapong N."/>
        </authorList>
    </citation>
    <scope>NUCLEOTIDE SEQUENCE [LARGE SCALE GENOMIC DNA]</scope>
    <source>
        <strain evidence="3">WPN32</strain>
    </source>
</reference>
<accession>A0ABU3LTG6</accession>
<dbReference type="Proteomes" id="UP001257948">
    <property type="component" value="Unassembled WGS sequence"/>
</dbReference>
<name>A0ABU3LTG6_9ACTN</name>
<dbReference type="EMBL" id="JAVTLL010000011">
    <property type="protein sequence ID" value="MDT7842510.1"/>
    <property type="molecule type" value="Genomic_DNA"/>
</dbReference>
<evidence type="ECO:0000313" key="3">
    <source>
        <dbReference type="Proteomes" id="UP001257948"/>
    </source>
</evidence>
<protein>
    <submittedName>
        <fullName evidence="2">Uncharacterized protein</fullName>
    </submittedName>
</protein>
<gene>
    <name evidence="2" type="ORF">RQC66_17385</name>
</gene>
<keyword evidence="1" id="KW-1133">Transmembrane helix</keyword>
<evidence type="ECO:0000256" key="1">
    <source>
        <dbReference type="SAM" id="Phobius"/>
    </source>
</evidence>
<sequence>MGSAAEPESGQDASDVRAGRPLAWQPVMAAAVAAVATVAAAWIAAVGTGGPSAGSAVQKEDVRPPAAALKRCDPVGSSYRCIGVYSDLPPDYSVFVVTSSGRSIHASPAFVLPDGTWHVSLDDPPMEGGLLVDAAHHDSYNNVSEPFG</sequence>